<keyword evidence="1" id="KW-0812">Transmembrane</keyword>
<proteinExistence type="predicted"/>
<feature type="transmembrane region" description="Helical" evidence="1">
    <location>
        <begin position="53"/>
        <end position="86"/>
    </location>
</feature>
<feature type="transmembrane region" description="Helical" evidence="1">
    <location>
        <begin position="148"/>
        <end position="165"/>
    </location>
</feature>
<name>A0A3G3MIJ5_9FLOR</name>
<keyword evidence="2" id="KW-0496">Mitochondrion</keyword>
<dbReference type="GeneID" id="38463845"/>
<dbReference type="RefSeq" id="YP_009541992.1">
    <property type="nucleotide sequence ID" value="NC_039980.1"/>
</dbReference>
<organism evidence="2">
    <name type="scientific">Neogoniolithon spectabile</name>
    <dbReference type="NCBI Taxonomy" id="231755"/>
    <lineage>
        <taxon>Eukaryota</taxon>
        <taxon>Rhodophyta</taxon>
        <taxon>Florideophyceae</taxon>
        <taxon>Corallinophycidae</taxon>
        <taxon>Corallinales</taxon>
        <taxon>Spongitidaceae</taxon>
        <taxon>Neogoniolithoideae</taxon>
        <taxon>Neogoniolithon</taxon>
    </lineage>
</organism>
<keyword evidence="1" id="KW-1133">Transmembrane helix</keyword>
<evidence type="ECO:0000256" key="1">
    <source>
        <dbReference type="SAM" id="Phobius"/>
    </source>
</evidence>
<sequence length="202" mass="24578">MFLVTEPLQLLDIYVFLLMNFSLLFMYPLFLFKLKNYFYNVWYKYQIKFFNKIIISFCLCFFLLQTLLQISVINNLVIFLFNWYILKKESLFTIKLELILFKFLEEISGLRYLFTFYVTSIIYTYLLIKNNLCFNFIYFKLKQHKKTFYFFIKILFSFLITTGDVPTLLSALITVLFLTESFYFISCIKFSLINKNIKDAYI</sequence>
<feature type="transmembrane region" description="Helical" evidence="1">
    <location>
        <begin position="110"/>
        <end position="128"/>
    </location>
</feature>
<evidence type="ECO:0000313" key="2">
    <source>
        <dbReference type="EMBL" id="AYR06662.1"/>
    </source>
</evidence>
<geneLocation type="mitochondrion" evidence="2"/>
<feature type="transmembrane region" description="Helical" evidence="1">
    <location>
        <begin position="171"/>
        <end position="192"/>
    </location>
</feature>
<feature type="transmembrane region" description="Helical" evidence="1">
    <location>
        <begin position="13"/>
        <end position="32"/>
    </location>
</feature>
<keyword evidence="1" id="KW-0472">Membrane</keyword>
<dbReference type="EMBL" id="MH281624">
    <property type="protein sequence ID" value="AYR06662.1"/>
    <property type="molecule type" value="Genomic_DNA"/>
</dbReference>
<dbReference type="AlphaFoldDB" id="A0A3G3MIJ5"/>
<reference evidence="2" key="1">
    <citation type="journal article" date="2018" name="Genome Biol. Evol.">
        <title>Mitochondrial and Plastid Genomes from Coralline Red Algae Provide Insights into the Incongruent Evolutionary Histories of Organelles.</title>
        <authorList>
            <person name="Lee J."/>
            <person name="Song H.J."/>
            <person name="In Park S."/>
            <person name="Lee Y.M."/>
            <person name="Jeong S.Y."/>
            <person name="Oh Cho T."/>
            <person name="Kim J.H."/>
            <person name="Choi H.G."/>
            <person name="Choi C.G."/>
            <person name="Nelson W.A."/>
            <person name="Fredericq S."/>
            <person name="Bhattacharya D."/>
            <person name="Su Yoon H."/>
        </authorList>
    </citation>
    <scope>NUCLEOTIDE SEQUENCE</scope>
</reference>
<protein>
    <submittedName>
        <fullName evidence="2">Preprotein translocase subunit SecY</fullName>
    </submittedName>
</protein>
<gene>
    <name evidence="2" type="primary">secY</name>
</gene>
<accession>A0A3G3MIJ5</accession>